<keyword evidence="2" id="KW-1185">Reference proteome</keyword>
<dbReference type="EMBL" id="JBCGDP010000003">
    <property type="protein sequence ID" value="MEM0575567.1"/>
    <property type="molecule type" value="Genomic_DNA"/>
</dbReference>
<dbReference type="RefSeq" id="WP_342690660.1">
    <property type="nucleotide sequence ID" value="NZ_JBCGDP010000003.1"/>
</dbReference>
<gene>
    <name evidence="1" type="ORF">WFZ86_03580</name>
</gene>
<proteinExistence type="predicted"/>
<sequence>MNIRFLFILLVFALSVTAQKRPIEVKYYYPKDSLKFHKEVGLDFDYNYEKDVYGKTTMLIHCESEVGYFEFVFKKKIQQLSRVIDYKEGSVGEIYNPKNKKWEHEKGTWQHSEMKGKPIDTLLYSVHQLHALVLLHDHGGLVEKIKFQDAGNPVYWPEFDYANCSISDENKDGKPEFYLAYLGESDGLDAKPYKQIIYSFPDKPKSYELQKAKATAYYPAGNEDDVYNVVYDPNWKKLPKAIQLKSNTILKKHKKKYELKLE</sequence>
<name>A0ABU9NPA8_9FLAO</name>
<accession>A0ABU9NPA8</accession>
<comment type="caution">
    <text evidence="1">The sequence shown here is derived from an EMBL/GenBank/DDBJ whole genome shotgun (WGS) entry which is preliminary data.</text>
</comment>
<dbReference type="Proteomes" id="UP001468798">
    <property type="component" value="Unassembled WGS sequence"/>
</dbReference>
<reference evidence="1 2" key="1">
    <citation type="submission" date="2024-03" db="EMBL/GenBank/DDBJ databases">
        <title>Two novel species of the genus Flavobacterium exhibiting potentially degradation of complex polysaccharides.</title>
        <authorList>
            <person name="Lian X."/>
        </authorList>
    </citation>
    <scope>NUCLEOTIDE SEQUENCE [LARGE SCALE GENOMIC DNA]</scope>
    <source>
        <strain evidence="1 2">N6</strain>
    </source>
</reference>
<protein>
    <submittedName>
        <fullName evidence="1">Uncharacterized protein</fullName>
    </submittedName>
</protein>
<evidence type="ECO:0000313" key="2">
    <source>
        <dbReference type="Proteomes" id="UP001468798"/>
    </source>
</evidence>
<evidence type="ECO:0000313" key="1">
    <source>
        <dbReference type="EMBL" id="MEM0575567.1"/>
    </source>
</evidence>
<organism evidence="1 2">
    <name type="scientific">Flavobacterium polysaccharolyticum</name>
    <dbReference type="NCBI Taxonomy" id="3133148"/>
    <lineage>
        <taxon>Bacteria</taxon>
        <taxon>Pseudomonadati</taxon>
        <taxon>Bacteroidota</taxon>
        <taxon>Flavobacteriia</taxon>
        <taxon>Flavobacteriales</taxon>
        <taxon>Flavobacteriaceae</taxon>
        <taxon>Flavobacterium</taxon>
    </lineage>
</organism>